<comment type="caution">
    <text evidence="2">The sequence shown here is derived from an EMBL/GenBank/DDBJ whole genome shotgun (WGS) entry which is preliminary data.</text>
</comment>
<name>A0ABR3X6G4_9EURO</name>
<sequence length="164" mass="17608">MCLPALSKPAIVIAILFTVSQGAAIHPQNDRIKCRKTEVALLGAGISSITAAQALANASVDDFVIVERNDHNVSRLWFTGETNSAEYFGFTHGAWFEGQDMGSRVAALVNGTGSGMVRYDNLHPWLHSMATTGGIIELSVRNQKHKSRGDGSTSVEQCSFGETI</sequence>
<proteinExistence type="predicted"/>
<dbReference type="SUPFAM" id="SSF51905">
    <property type="entry name" value="FAD/NAD(P)-binding domain"/>
    <property type="match status" value="1"/>
</dbReference>
<gene>
    <name evidence="2" type="ORF">Plec18167_007084</name>
</gene>
<reference evidence="2 3" key="1">
    <citation type="journal article" date="2024" name="IMA Fungus">
        <title>IMA Genome - F19 : A genome assembly and annotation guide to empower mycologists, including annotated draft genome sequences of Ceratocystis pirilliformis, Diaporthe australafricana, Fusarium ophioides, Paecilomyces lecythidis, and Sporothrix stenoceras.</title>
        <authorList>
            <person name="Aylward J."/>
            <person name="Wilson A.M."/>
            <person name="Visagie C.M."/>
            <person name="Spraker J."/>
            <person name="Barnes I."/>
            <person name="Buitendag C."/>
            <person name="Ceriani C."/>
            <person name="Del Mar Angel L."/>
            <person name="du Plessis D."/>
            <person name="Fuchs T."/>
            <person name="Gasser K."/>
            <person name="Kramer D."/>
            <person name="Li W."/>
            <person name="Munsamy K."/>
            <person name="Piso A."/>
            <person name="Price J.L."/>
            <person name="Sonnekus B."/>
            <person name="Thomas C."/>
            <person name="van der Nest A."/>
            <person name="van Dijk A."/>
            <person name="van Heerden A."/>
            <person name="van Vuuren N."/>
            <person name="Yilmaz N."/>
            <person name="Duong T.A."/>
            <person name="van der Merwe N.A."/>
            <person name="Wingfield M.J."/>
            <person name="Wingfield B.D."/>
        </authorList>
    </citation>
    <scope>NUCLEOTIDE SEQUENCE [LARGE SCALE GENOMIC DNA]</scope>
    <source>
        <strain evidence="2 3">CMW 18167</strain>
    </source>
</reference>
<keyword evidence="1" id="KW-0732">Signal</keyword>
<accession>A0ABR3X6G4</accession>
<keyword evidence="3" id="KW-1185">Reference proteome</keyword>
<evidence type="ECO:0000256" key="1">
    <source>
        <dbReference type="SAM" id="SignalP"/>
    </source>
</evidence>
<organism evidence="2 3">
    <name type="scientific">Paecilomyces lecythidis</name>
    <dbReference type="NCBI Taxonomy" id="3004212"/>
    <lineage>
        <taxon>Eukaryota</taxon>
        <taxon>Fungi</taxon>
        <taxon>Dikarya</taxon>
        <taxon>Ascomycota</taxon>
        <taxon>Pezizomycotina</taxon>
        <taxon>Eurotiomycetes</taxon>
        <taxon>Eurotiomycetidae</taxon>
        <taxon>Eurotiales</taxon>
        <taxon>Thermoascaceae</taxon>
        <taxon>Paecilomyces</taxon>
    </lineage>
</organism>
<evidence type="ECO:0000313" key="3">
    <source>
        <dbReference type="Proteomes" id="UP001583193"/>
    </source>
</evidence>
<dbReference type="InterPro" id="IPR036188">
    <property type="entry name" value="FAD/NAD-bd_sf"/>
</dbReference>
<dbReference type="Proteomes" id="UP001583193">
    <property type="component" value="Unassembled WGS sequence"/>
</dbReference>
<dbReference type="EMBL" id="JAVDPF010000027">
    <property type="protein sequence ID" value="KAL1871524.1"/>
    <property type="molecule type" value="Genomic_DNA"/>
</dbReference>
<protein>
    <submittedName>
        <fullName evidence="2">Uncharacterized protein</fullName>
    </submittedName>
</protein>
<feature type="chain" id="PRO_5045398961" evidence="1">
    <location>
        <begin position="25"/>
        <end position="164"/>
    </location>
</feature>
<feature type="signal peptide" evidence="1">
    <location>
        <begin position="1"/>
        <end position="24"/>
    </location>
</feature>
<evidence type="ECO:0000313" key="2">
    <source>
        <dbReference type="EMBL" id="KAL1871524.1"/>
    </source>
</evidence>
<dbReference type="Gene3D" id="3.50.50.60">
    <property type="entry name" value="FAD/NAD(P)-binding domain"/>
    <property type="match status" value="2"/>
</dbReference>